<evidence type="ECO:0000256" key="2">
    <source>
        <dbReference type="ARBA" id="ARBA00022771"/>
    </source>
</evidence>
<feature type="zinc finger region" description="C3H1-type" evidence="4">
    <location>
        <begin position="253"/>
        <end position="281"/>
    </location>
</feature>
<name>A0ABN9MJK6_9NEOB</name>
<feature type="domain" description="C3H1-type" evidence="6">
    <location>
        <begin position="253"/>
        <end position="281"/>
    </location>
</feature>
<feature type="region of interest" description="Disordered" evidence="5">
    <location>
        <begin position="179"/>
        <end position="200"/>
    </location>
</feature>
<evidence type="ECO:0000256" key="5">
    <source>
        <dbReference type="SAM" id="MobiDB-lite"/>
    </source>
</evidence>
<dbReference type="EMBL" id="CAUEEQ010075156">
    <property type="protein sequence ID" value="CAJ0966496.1"/>
    <property type="molecule type" value="Genomic_DNA"/>
</dbReference>
<proteinExistence type="predicted"/>
<evidence type="ECO:0000313" key="7">
    <source>
        <dbReference type="EMBL" id="CAJ0966496.1"/>
    </source>
</evidence>
<keyword evidence="8" id="KW-1185">Reference proteome</keyword>
<dbReference type="Proteomes" id="UP001176940">
    <property type="component" value="Unassembled WGS sequence"/>
</dbReference>
<protein>
    <recommendedName>
        <fullName evidence="6">C3H1-type domain-containing protein</fullName>
    </recommendedName>
</protein>
<dbReference type="Pfam" id="PF00642">
    <property type="entry name" value="zf-CCCH"/>
    <property type="match status" value="1"/>
</dbReference>
<dbReference type="SUPFAM" id="SSF90229">
    <property type="entry name" value="CCCH zinc finger"/>
    <property type="match status" value="1"/>
</dbReference>
<dbReference type="InterPro" id="IPR036855">
    <property type="entry name" value="Znf_CCCH_sf"/>
</dbReference>
<feature type="region of interest" description="Disordered" evidence="5">
    <location>
        <begin position="1"/>
        <end position="22"/>
    </location>
</feature>
<evidence type="ECO:0000256" key="4">
    <source>
        <dbReference type="PROSITE-ProRule" id="PRU00723"/>
    </source>
</evidence>
<dbReference type="PROSITE" id="PS50103">
    <property type="entry name" value="ZF_C3H1"/>
    <property type="match status" value="1"/>
</dbReference>
<keyword evidence="1 4" id="KW-0479">Metal-binding</keyword>
<accession>A0ABN9MJK6</accession>
<feature type="compositionally biased region" description="Basic and acidic residues" evidence="5">
    <location>
        <begin position="180"/>
        <end position="194"/>
    </location>
</feature>
<gene>
    <name evidence="7" type="ORF">RIMI_LOCUS21377443</name>
</gene>
<sequence length="357" mass="38839">MQAAGSRAKDGMREGPAMMSRPCDRDVIAGPALIPTLGPEAAACMERSPDRREERERRRKFYACNQGKHRVTKRGPALSYPMFTLVTQGPRHRWSLESCLCDSSPATTLRFTYDHGQVISLVVIVGVISEQAMNATPSSLGLLSGYNSSGSDEEDAAAADNTSCQVPSRSSFFADAASSSKEEAHYPKKDKVEEPPVSLPSPLPSFRLPAPCLGSDSGLSSSSVFSNPFQDEKQAQLSILERHVKLSDCNWAKGGKSVCLAYQRDGRCRYGTKCKYSHGSDLPQGSTASAQRESVGNDASNKVLEMHNVMSGEGQTEEPQSDKGKRKKPGLSDTLVPPKRSLKSYQKQMSTERPWAV</sequence>
<keyword evidence="3 4" id="KW-0862">Zinc</keyword>
<evidence type="ECO:0000256" key="3">
    <source>
        <dbReference type="ARBA" id="ARBA00022833"/>
    </source>
</evidence>
<feature type="region of interest" description="Disordered" evidence="5">
    <location>
        <begin position="306"/>
        <end position="357"/>
    </location>
</feature>
<evidence type="ECO:0000259" key="6">
    <source>
        <dbReference type="PROSITE" id="PS50103"/>
    </source>
</evidence>
<evidence type="ECO:0000256" key="1">
    <source>
        <dbReference type="ARBA" id="ARBA00022723"/>
    </source>
</evidence>
<reference evidence="7" key="1">
    <citation type="submission" date="2023-07" db="EMBL/GenBank/DDBJ databases">
        <authorList>
            <person name="Stuckert A."/>
        </authorList>
    </citation>
    <scope>NUCLEOTIDE SEQUENCE</scope>
</reference>
<keyword evidence="2 4" id="KW-0863">Zinc-finger</keyword>
<dbReference type="Gene3D" id="4.10.1000.10">
    <property type="entry name" value="Zinc finger, CCCH-type"/>
    <property type="match status" value="1"/>
</dbReference>
<comment type="caution">
    <text evidence="7">The sequence shown here is derived from an EMBL/GenBank/DDBJ whole genome shotgun (WGS) entry which is preliminary data.</text>
</comment>
<evidence type="ECO:0000313" key="8">
    <source>
        <dbReference type="Proteomes" id="UP001176940"/>
    </source>
</evidence>
<dbReference type="InterPro" id="IPR000571">
    <property type="entry name" value="Znf_CCCH"/>
</dbReference>
<organism evidence="7 8">
    <name type="scientific">Ranitomeya imitator</name>
    <name type="common">mimic poison frog</name>
    <dbReference type="NCBI Taxonomy" id="111125"/>
    <lineage>
        <taxon>Eukaryota</taxon>
        <taxon>Metazoa</taxon>
        <taxon>Chordata</taxon>
        <taxon>Craniata</taxon>
        <taxon>Vertebrata</taxon>
        <taxon>Euteleostomi</taxon>
        <taxon>Amphibia</taxon>
        <taxon>Batrachia</taxon>
        <taxon>Anura</taxon>
        <taxon>Neobatrachia</taxon>
        <taxon>Hyloidea</taxon>
        <taxon>Dendrobatidae</taxon>
        <taxon>Dendrobatinae</taxon>
        <taxon>Ranitomeya</taxon>
    </lineage>
</organism>